<sequence>AIKLHRHGEYNLHIRSPCTYSLSCQSIGYCWDSKKSLQMPLMTSEHNWFYPCELSGKESVSLFGFRGHISQVIQRCPSHTNREDGDTCIMGSCSRVSDIIIGLPICDNNQEVLGWGCPLWDHIHFQQVKADGITQQLCHPLMSPDVRSDQLGPFSLVLQSVKLNSVRWSKVNCTAAILAPMSEISNVFAMLETNSSMRRKLLSPTLLEPSIRKAMFTELQQVLPHIICSCVQSFCTRGFTYFVVPNQLGMRYEKKPLFRHTALSTNATSCTIPSSSGMGLATETINTLTPNSLATMPASSMSSEGQPSINTTTTFGIPFLTPVSAVKNFRAVCFKAFPVLELPPRKPTSFMANKTSLAEGKVFQGKILFWGVHWLERDPRVVLLFQFPTLVPLSQQNSSANYIGAAQYSSFHQREMQCLPYSLCCQSSSLVSSLVFYLKVGGLWTTARPVASWVLLLPLVTAKDRGLIGKASETGCRWHLPRSSSLDQEGCRHAQVPLRCQSLPYGQQRRRCWTLTHTLMFPNTENSSREQPPGQRTSAFSFRISRPLVKQVTGMGTAPSARANRGSSSSSSHAPRQRAGILDEGMARISVDLRGIRPATP</sequence>
<name>Q62486_MOUSE</name>
<feature type="non-terminal residue" evidence="2">
    <location>
        <position position="1"/>
    </location>
</feature>
<accession>Q62486</accession>
<dbReference type="PeptideAtlas" id="Q62486"/>
<dbReference type="IntAct" id="Q62486">
    <property type="interactions" value="1"/>
</dbReference>
<feature type="non-terminal residue" evidence="2">
    <location>
        <position position="601"/>
    </location>
</feature>
<reference evidence="2" key="1">
    <citation type="journal article" date="1997" name="Genomics">
        <title>Cloning of the genes encoding two murine and human cochlear unconventional type I myosins.</title>
        <authorList>
            <person name="Crozet F."/>
            <person name="El-Amraoui A."/>
            <person name="Blanchard S."/>
            <person name="Lenoir M."/>
            <person name="Ripoll C."/>
            <person name="Vago P."/>
            <person name="Hamel C."/>
            <person name="Fizames C."/>
            <person name="Levi-Acobas F."/>
            <person name="Depetris D."/>
            <person name="Mattei M.-G."/>
            <person name="Weil D."/>
            <person name="Pujol R."/>
            <person name="Petit C."/>
        </authorList>
    </citation>
    <scope>NUCLEOTIDE SEQUENCE</scope>
    <source>
        <tissue evidence="2">Cochlea</tissue>
    </source>
</reference>
<gene>
    <name evidence="2" type="primary">unknown</name>
</gene>
<protein>
    <submittedName>
        <fullName evidence="2">Unknown protein</fullName>
    </submittedName>
</protein>
<dbReference type="EMBL" id="Z78142">
    <property type="protein sequence ID" value="CAB01544.1"/>
    <property type="molecule type" value="mRNA"/>
</dbReference>
<evidence type="ECO:0000313" key="2">
    <source>
        <dbReference type="EMBL" id="CAB01544.1"/>
    </source>
</evidence>
<feature type="compositionally biased region" description="Low complexity" evidence="1">
    <location>
        <begin position="560"/>
        <end position="579"/>
    </location>
</feature>
<dbReference type="AlphaFoldDB" id="Q62486"/>
<organism evidence="2">
    <name type="scientific">Mus musculus</name>
    <name type="common">Mouse</name>
    <dbReference type="NCBI Taxonomy" id="10090"/>
    <lineage>
        <taxon>Eukaryota</taxon>
        <taxon>Metazoa</taxon>
        <taxon>Chordata</taxon>
        <taxon>Craniata</taxon>
        <taxon>Vertebrata</taxon>
        <taxon>Euteleostomi</taxon>
        <taxon>Mammalia</taxon>
        <taxon>Eutheria</taxon>
        <taxon>Euarchontoglires</taxon>
        <taxon>Glires</taxon>
        <taxon>Rodentia</taxon>
        <taxon>Myomorpha</taxon>
        <taxon>Muroidea</taxon>
        <taxon>Muridae</taxon>
        <taxon>Murinae</taxon>
        <taxon>Mus</taxon>
        <taxon>Mus</taxon>
    </lineage>
</organism>
<proteinExistence type="evidence at transcript level"/>
<feature type="region of interest" description="Disordered" evidence="1">
    <location>
        <begin position="552"/>
        <end position="586"/>
    </location>
</feature>
<evidence type="ECO:0000256" key="1">
    <source>
        <dbReference type="SAM" id="MobiDB-lite"/>
    </source>
</evidence>